<protein>
    <submittedName>
        <fullName evidence="1">Uncharacterized protein</fullName>
    </submittedName>
</protein>
<proteinExistence type="predicted"/>
<dbReference type="AlphaFoldDB" id="A0A0G0KV31"/>
<name>A0A0G0KV31_9BACT</name>
<dbReference type="Proteomes" id="UP000034710">
    <property type="component" value="Unassembled WGS sequence"/>
</dbReference>
<accession>A0A0G0KV31</accession>
<dbReference type="EMBL" id="LBVJ01000044">
    <property type="protein sequence ID" value="KKQ82602.1"/>
    <property type="molecule type" value="Genomic_DNA"/>
</dbReference>
<evidence type="ECO:0000313" key="2">
    <source>
        <dbReference type="Proteomes" id="UP000034710"/>
    </source>
</evidence>
<gene>
    <name evidence="1" type="ORF">UT06_C0044G0003</name>
</gene>
<organism evidence="1 2">
    <name type="scientific">Candidatus Woesebacteria bacterium GW2011_GWA1_38_8</name>
    <dbReference type="NCBI Taxonomy" id="1618547"/>
    <lineage>
        <taxon>Bacteria</taxon>
        <taxon>Candidatus Woeseibacteriota</taxon>
    </lineage>
</organism>
<sequence>MFVIIPSLEESHRNLAYGENLVLVLLMYFIYSEESDSGQFQGFAKP</sequence>
<evidence type="ECO:0000313" key="1">
    <source>
        <dbReference type="EMBL" id="KKQ82602.1"/>
    </source>
</evidence>
<comment type="caution">
    <text evidence="1">The sequence shown here is derived from an EMBL/GenBank/DDBJ whole genome shotgun (WGS) entry which is preliminary data.</text>
</comment>
<reference evidence="1 2" key="1">
    <citation type="journal article" date="2015" name="Nature">
        <title>rRNA introns, odd ribosomes, and small enigmatic genomes across a large radiation of phyla.</title>
        <authorList>
            <person name="Brown C.T."/>
            <person name="Hug L.A."/>
            <person name="Thomas B.C."/>
            <person name="Sharon I."/>
            <person name="Castelle C.J."/>
            <person name="Singh A."/>
            <person name="Wilkins M.J."/>
            <person name="Williams K.H."/>
            <person name="Banfield J.F."/>
        </authorList>
    </citation>
    <scope>NUCLEOTIDE SEQUENCE [LARGE SCALE GENOMIC DNA]</scope>
</reference>